<comment type="caution">
    <text evidence="1">The sequence shown here is derived from an EMBL/GenBank/DDBJ whole genome shotgun (WGS) entry which is preliminary data.</text>
</comment>
<dbReference type="AlphaFoldDB" id="A0A292ZBH2"/>
<dbReference type="EMBL" id="BEWI01000030">
    <property type="protein sequence ID" value="GAY20210.1"/>
    <property type="molecule type" value="Genomic_DNA"/>
</dbReference>
<reference evidence="1 2" key="2">
    <citation type="journal article" date="2013" name="Environ. Sci. Technol.">
        <title>The 4-tert-butylphenol-utilizing bacterium Sphingobium fuliginis OMI can degrade bisphenols via phenolic ring hydroxylation and meta-cleavage pathway.</title>
        <authorList>
            <person name="Ogata Y."/>
            <person name="Goda S."/>
            <person name="Toyama T."/>
            <person name="Sei K."/>
            <person name="Ike M."/>
        </authorList>
    </citation>
    <scope>NUCLEOTIDE SEQUENCE [LARGE SCALE GENOMIC DNA]</scope>
    <source>
        <strain evidence="1 2">OMI</strain>
    </source>
</reference>
<proteinExistence type="predicted"/>
<evidence type="ECO:0000313" key="1">
    <source>
        <dbReference type="EMBL" id="GAY20210.1"/>
    </source>
</evidence>
<dbReference type="Proteomes" id="UP000221538">
    <property type="component" value="Unassembled WGS sequence"/>
</dbReference>
<protein>
    <submittedName>
        <fullName evidence="1">Uncharacterized protein</fullName>
    </submittedName>
</protein>
<gene>
    <name evidence="1" type="ORF">SFOMI_0733</name>
</gene>
<reference evidence="1 2" key="1">
    <citation type="journal article" date="2013" name="Biodegradation">
        <title>Occurrence of 4-tert-butylphenol (4-t-BP) biodegradation in an aquatic sample caused by the presence of Spirodela polyrrhiza and isolation of a 4-t-BP-utilizing bacterium.</title>
        <authorList>
            <person name="Ogata Y."/>
            <person name="Toyama T."/>
            <person name="Yu N."/>
            <person name="Wang X."/>
            <person name="Sei K."/>
            <person name="Ike M."/>
        </authorList>
    </citation>
    <scope>NUCLEOTIDE SEQUENCE [LARGE SCALE GENOMIC DNA]</scope>
    <source>
        <strain evidence="1 2">OMI</strain>
    </source>
</reference>
<organism evidence="1 2">
    <name type="scientific">Sphingobium fuliginis (strain ATCC 27551)</name>
    <dbReference type="NCBI Taxonomy" id="336203"/>
    <lineage>
        <taxon>Bacteria</taxon>
        <taxon>Pseudomonadati</taxon>
        <taxon>Pseudomonadota</taxon>
        <taxon>Alphaproteobacteria</taxon>
        <taxon>Sphingomonadales</taxon>
        <taxon>Sphingomonadaceae</taxon>
        <taxon>Sphingobium</taxon>
    </lineage>
</organism>
<sequence length="54" mass="5881">MSQMAARNKRSILLTHVAAHSRSDGGGILALERGGAIAAPCTFFPTMRRRSVRR</sequence>
<name>A0A292ZBH2_SPHSA</name>
<evidence type="ECO:0000313" key="2">
    <source>
        <dbReference type="Proteomes" id="UP000221538"/>
    </source>
</evidence>
<accession>A0A292ZBH2</accession>